<sequence length="246" mass="26695">MAEWDPWRPLGNGWQNSWSPRTVLAPPGGGSWRCDDAAAKAAAAPVMLQRARKADLRRQIDHAGVAQATLRCCDVQVSAAELALPAQLVSGLARGVQGLLRAGWPASMIVMYDEAWLLIEHLSKPDDAAATFRADGSAMYTTAWVALTDAEPGNSCLYVVPSYADPGYREGDPEEEDAPDPLTRALDTKESYQHIRALPCPAGAAVLFTHRIIHWGSRGRPGHPTPRISLSFGCADDAYEAPYFDR</sequence>
<dbReference type="Proteomes" id="UP000054498">
    <property type="component" value="Unassembled WGS sequence"/>
</dbReference>
<dbReference type="InterPro" id="IPR008775">
    <property type="entry name" value="Phytyl_CoA_dOase-like"/>
</dbReference>
<dbReference type="AlphaFoldDB" id="A0A0D2M344"/>
<evidence type="ECO:0000313" key="1">
    <source>
        <dbReference type="EMBL" id="KIY95751.1"/>
    </source>
</evidence>
<gene>
    <name evidence="1" type="ORF">MNEG_12210</name>
</gene>
<protein>
    <recommendedName>
        <fullName evidence="3">Phytanoyl-CoA dioxygenase</fullName>
    </recommendedName>
</protein>
<dbReference type="STRING" id="145388.A0A0D2M344"/>
<dbReference type="EMBL" id="KK103342">
    <property type="protein sequence ID" value="KIY95751.1"/>
    <property type="molecule type" value="Genomic_DNA"/>
</dbReference>
<proteinExistence type="predicted"/>
<name>A0A0D2M344_9CHLO</name>
<dbReference type="RefSeq" id="XP_013894771.1">
    <property type="nucleotide sequence ID" value="XM_014039317.1"/>
</dbReference>
<dbReference type="SUPFAM" id="SSF51197">
    <property type="entry name" value="Clavaminate synthase-like"/>
    <property type="match status" value="1"/>
</dbReference>
<dbReference type="Gene3D" id="2.60.120.620">
    <property type="entry name" value="q2cbj1_9rhob like domain"/>
    <property type="match status" value="1"/>
</dbReference>
<organism evidence="1 2">
    <name type="scientific">Monoraphidium neglectum</name>
    <dbReference type="NCBI Taxonomy" id="145388"/>
    <lineage>
        <taxon>Eukaryota</taxon>
        <taxon>Viridiplantae</taxon>
        <taxon>Chlorophyta</taxon>
        <taxon>core chlorophytes</taxon>
        <taxon>Chlorophyceae</taxon>
        <taxon>CS clade</taxon>
        <taxon>Sphaeropleales</taxon>
        <taxon>Selenastraceae</taxon>
        <taxon>Monoraphidium</taxon>
    </lineage>
</organism>
<reference evidence="1 2" key="1">
    <citation type="journal article" date="2013" name="BMC Genomics">
        <title>Reconstruction of the lipid metabolism for the microalga Monoraphidium neglectum from its genome sequence reveals characteristics suitable for biofuel production.</title>
        <authorList>
            <person name="Bogen C."/>
            <person name="Al-Dilaimi A."/>
            <person name="Albersmeier A."/>
            <person name="Wichmann J."/>
            <person name="Grundmann M."/>
            <person name="Rupp O."/>
            <person name="Lauersen K.J."/>
            <person name="Blifernez-Klassen O."/>
            <person name="Kalinowski J."/>
            <person name="Goesmann A."/>
            <person name="Mussgnug J.H."/>
            <person name="Kruse O."/>
        </authorList>
    </citation>
    <scope>NUCLEOTIDE SEQUENCE [LARGE SCALE GENOMIC DNA]</scope>
    <source>
        <strain evidence="1 2">SAG 48.87</strain>
    </source>
</reference>
<accession>A0A0D2M344</accession>
<dbReference type="Pfam" id="PF05721">
    <property type="entry name" value="PhyH"/>
    <property type="match status" value="1"/>
</dbReference>
<evidence type="ECO:0000313" key="2">
    <source>
        <dbReference type="Proteomes" id="UP000054498"/>
    </source>
</evidence>
<keyword evidence="2" id="KW-1185">Reference proteome</keyword>
<dbReference type="OrthoDB" id="45168at2759"/>
<evidence type="ECO:0008006" key="3">
    <source>
        <dbReference type="Google" id="ProtNLM"/>
    </source>
</evidence>
<dbReference type="GeneID" id="25729550"/>
<dbReference type="KEGG" id="mng:MNEG_12210"/>